<accession>A0A1J4KVY6</accession>
<protein>
    <submittedName>
        <fullName evidence="2">Uncharacterized protein</fullName>
    </submittedName>
</protein>
<evidence type="ECO:0000313" key="3">
    <source>
        <dbReference type="Proteomes" id="UP000179807"/>
    </source>
</evidence>
<dbReference type="PANTHER" id="PTHR16266">
    <property type="entry name" value="WD REPEAT DOMAIN 9"/>
    <property type="match status" value="1"/>
</dbReference>
<reference evidence="2" key="1">
    <citation type="submission" date="2016-10" db="EMBL/GenBank/DDBJ databases">
        <authorList>
            <person name="Benchimol M."/>
            <person name="Almeida L.G."/>
            <person name="Vasconcelos A.T."/>
            <person name="Perreira-Neves A."/>
            <person name="Rosa I.A."/>
            <person name="Tasca T."/>
            <person name="Bogo M.R."/>
            <person name="de Souza W."/>
        </authorList>
    </citation>
    <scope>NUCLEOTIDE SEQUENCE [LARGE SCALE GENOMIC DNA]</scope>
    <source>
        <strain evidence="2">K</strain>
    </source>
</reference>
<sequence length="400" mass="46910">MNKYSTTKDEIKEIKREKIVKNIEFEELNVNKDNEKLNHGISKRGRSGRRKTRNNSFNKEESEDDTFLSRENESSFSKKNRVKLPQNIVMPPKLKRMNKIPDFAIWDNTRMKTYVPQLGDNVVYIRDAHIQYSHECQCDFYPPPFNRKDNFPSIAFGTVTQIGFFVSSFVVRVHIEKPKIYEMRADILIPYPLAPPILIERSKFESSMTCTRNLLIGREIDFIVDDREIMSATLLSLNNDWERQPYNSITISLPNLITEPKASNDQENNDFCERISPWDIQFPLRRQGGRTSNSAISVCKQVGVFVKSLINKETNRGFFDWRLCDKEKQFANSMIRPVDFTMFLRRLSSEHYYRSPLEILEDVSRLRSTLNIISPKYHRHIDEVTTAISNSITRASEHYK</sequence>
<comment type="caution">
    <text evidence="2">The sequence shown here is derived from an EMBL/GenBank/DDBJ whole genome shotgun (WGS) entry which is preliminary data.</text>
</comment>
<keyword evidence="3" id="KW-1185">Reference proteome</keyword>
<evidence type="ECO:0000256" key="1">
    <source>
        <dbReference type="SAM" id="MobiDB-lite"/>
    </source>
</evidence>
<dbReference type="GO" id="GO:0005634">
    <property type="term" value="C:nucleus"/>
    <property type="evidence" value="ECO:0007669"/>
    <property type="project" value="TreeGrafter"/>
</dbReference>
<proteinExistence type="predicted"/>
<feature type="compositionally biased region" description="Basic residues" evidence="1">
    <location>
        <begin position="41"/>
        <end position="53"/>
    </location>
</feature>
<dbReference type="AlphaFoldDB" id="A0A1J4KVY6"/>
<dbReference type="EMBL" id="MLAK01000461">
    <property type="protein sequence ID" value="OHT13862.1"/>
    <property type="molecule type" value="Genomic_DNA"/>
</dbReference>
<dbReference type="GO" id="GO:0006357">
    <property type="term" value="P:regulation of transcription by RNA polymerase II"/>
    <property type="evidence" value="ECO:0007669"/>
    <property type="project" value="TreeGrafter"/>
</dbReference>
<dbReference type="PANTHER" id="PTHR16266:SF17">
    <property type="entry name" value="BRWD3"/>
    <property type="match status" value="1"/>
</dbReference>
<dbReference type="Proteomes" id="UP000179807">
    <property type="component" value="Unassembled WGS sequence"/>
</dbReference>
<dbReference type="InterPro" id="IPR052060">
    <property type="entry name" value="Bromo_WD_repeat"/>
</dbReference>
<organism evidence="2 3">
    <name type="scientific">Tritrichomonas foetus</name>
    <dbReference type="NCBI Taxonomy" id="1144522"/>
    <lineage>
        <taxon>Eukaryota</taxon>
        <taxon>Metamonada</taxon>
        <taxon>Parabasalia</taxon>
        <taxon>Tritrichomonadida</taxon>
        <taxon>Tritrichomonadidae</taxon>
        <taxon>Tritrichomonas</taxon>
    </lineage>
</organism>
<gene>
    <name evidence="2" type="ORF">TRFO_15882</name>
</gene>
<dbReference type="RefSeq" id="XP_068366998.1">
    <property type="nucleotide sequence ID" value="XM_068498636.1"/>
</dbReference>
<feature type="region of interest" description="Disordered" evidence="1">
    <location>
        <begin position="31"/>
        <end position="79"/>
    </location>
</feature>
<dbReference type="GO" id="GO:0008360">
    <property type="term" value="P:regulation of cell shape"/>
    <property type="evidence" value="ECO:0007669"/>
    <property type="project" value="TreeGrafter"/>
</dbReference>
<name>A0A1J4KVY6_9EUKA</name>
<dbReference type="GO" id="GO:0007010">
    <property type="term" value="P:cytoskeleton organization"/>
    <property type="evidence" value="ECO:0007669"/>
    <property type="project" value="TreeGrafter"/>
</dbReference>
<dbReference type="GeneID" id="94833340"/>
<evidence type="ECO:0000313" key="2">
    <source>
        <dbReference type="EMBL" id="OHT13862.1"/>
    </source>
</evidence>
<dbReference type="VEuPathDB" id="TrichDB:TRFO_15882"/>